<dbReference type="EMBL" id="CP022196">
    <property type="protein sequence ID" value="ATG48573.1"/>
    <property type="molecule type" value="Genomic_DNA"/>
</dbReference>
<feature type="signal peptide" evidence="5">
    <location>
        <begin position="1"/>
        <end position="30"/>
    </location>
</feature>
<keyword evidence="1 5" id="KW-0732">Signal</keyword>
<dbReference type="InterPro" id="IPR036328">
    <property type="entry name" value="MliC_sf"/>
</dbReference>
<evidence type="ECO:0000256" key="5">
    <source>
        <dbReference type="SAM" id="SignalP"/>
    </source>
</evidence>
<protein>
    <recommendedName>
        <fullName evidence="10">DUF306 domain-containing protein</fullName>
    </recommendedName>
</protein>
<sequence length="313" mass="33283">MAPSCNGDCVMLFRESVFLIAVLSASPAFSGDLPFGFSTQVACETVAGRVGFAEGAAVLDLGGEVSHLHQSVSASGAKYETEAGDLVFWIKGDEASLVADGAQQTCQLSQEALGWTSGGNEPGWRIGVTEGRLEALLDYGETGFDKDLPEARLFDGALWYDWPDLALFLRPTLCHDDMTGMPYPESVTLKRGEQVLRGCGGAPLALLSGSDWRIEDIAGQGVIDASDVTLTVSPEGQVSGQAGCNRYTGGVELTGEGLTFGPLASTRMMCPEALMVQEARYFELLSTVDRFDIDETGALVLYGLDEAVITARR</sequence>
<reference evidence="8 9" key="1">
    <citation type="submission" date="2017-06" db="EMBL/GenBank/DDBJ databases">
        <title>Celeribacter sp. TSPH2 complete genome sequence.</title>
        <authorList>
            <person name="Woo J.-H."/>
            <person name="Kim H.-S."/>
        </authorList>
    </citation>
    <scope>NUCLEOTIDE SEQUENCE [LARGE SCALE GENOMIC DNA]</scope>
    <source>
        <strain evidence="8 9">TSPH2</strain>
    </source>
</reference>
<evidence type="ECO:0000259" key="7">
    <source>
        <dbReference type="Pfam" id="PF09864"/>
    </source>
</evidence>
<dbReference type="Gene3D" id="2.40.128.270">
    <property type="match status" value="1"/>
</dbReference>
<evidence type="ECO:0000256" key="2">
    <source>
        <dbReference type="ARBA" id="ARBA00023136"/>
    </source>
</evidence>
<organism evidence="8 9">
    <name type="scientific">Celeribacter ethanolicus</name>
    <dbReference type="NCBI Taxonomy" id="1758178"/>
    <lineage>
        <taxon>Bacteria</taxon>
        <taxon>Pseudomonadati</taxon>
        <taxon>Pseudomonadota</taxon>
        <taxon>Alphaproteobacteria</taxon>
        <taxon>Rhodobacterales</taxon>
        <taxon>Roseobacteraceae</taxon>
        <taxon>Celeribacter</taxon>
    </lineage>
</organism>
<dbReference type="OrthoDB" id="9809132at2"/>
<dbReference type="Proteomes" id="UP000217935">
    <property type="component" value="Chromosome"/>
</dbReference>
<dbReference type="Pfam" id="PF03724">
    <property type="entry name" value="META"/>
    <property type="match status" value="1"/>
</dbReference>
<name>A0A291GDG3_9RHOB</name>
<evidence type="ECO:0000313" key="9">
    <source>
        <dbReference type="Proteomes" id="UP000217935"/>
    </source>
</evidence>
<dbReference type="InterPro" id="IPR038670">
    <property type="entry name" value="HslJ-like_sf"/>
</dbReference>
<evidence type="ECO:0000256" key="4">
    <source>
        <dbReference type="ARBA" id="ARBA00023288"/>
    </source>
</evidence>
<evidence type="ECO:0000259" key="6">
    <source>
        <dbReference type="Pfam" id="PF03724"/>
    </source>
</evidence>
<dbReference type="InterPro" id="IPR053147">
    <property type="entry name" value="Hsp_HslJ-like"/>
</dbReference>
<keyword evidence="4" id="KW-0449">Lipoprotein</keyword>
<dbReference type="Gene3D" id="2.40.128.200">
    <property type="match status" value="1"/>
</dbReference>
<proteinExistence type="predicted"/>
<keyword evidence="3" id="KW-0564">Palmitate</keyword>
<dbReference type="PANTHER" id="PTHR35535:SF2">
    <property type="entry name" value="DUF306 DOMAIN-CONTAINING PROTEIN"/>
    <property type="match status" value="1"/>
</dbReference>
<keyword evidence="2" id="KW-0472">Membrane</keyword>
<keyword evidence="9" id="KW-1185">Reference proteome</keyword>
<dbReference type="Pfam" id="PF09864">
    <property type="entry name" value="MliC"/>
    <property type="match status" value="1"/>
</dbReference>
<dbReference type="STRING" id="1758178.GCA_001550095_01940"/>
<evidence type="ECO:0008006" key="10">
    <source>
        <dbReference type="Google" id="ProtNLM"/>
    </source>
</evidence>
<evidence type="ECO:0000256" key="3">
    <source>
        <dbReference type="ARBA" id="ARBA00023139"/>
    </source>
</evidence>
<feature type="domain" description="DUF306" evidence="6">
    <location>
        <begin position="207"/>
        <end position="306"/>
    </location>
</feature>
<dbReference type="SUPFAM" id="SSF141488">
    <property type="entry name" value="YdhA-like"/>
    <property type="match status" value="1"/>
</dbReference>
<gene>
    <name evidence="8" type="ORF">CEW89_14010</name>
</gene>
<dbReference type="PANTHER" id="PTHR35535">
    <property type="entry name" value="HEAT SHOCK PROTEIN HSLJ"/>
    <property type="match status" value="1"/>
</dbReference>
<dbReference type="InterPro" id="IPR005184">
    <property type="entry name" value="DUF306_Meta_HslJ"/>
</dbReference>
<feature type="domain" description="C-type lysozyme inhibitor" evidence="7">
    <location>
        <begin position="54"/>
        <end position="103"/>
    </location>
</feature>
<feature type="chain" id="PRO_5012561489" description="DUF306 domain-containing protein" evidence="5">
    <location>
        <begin position="31"/>
        <end position="313"/>
    </location>
</feature>
<accession>A0A291GDG3</accession>
<evidence type="ECO:0000256" key="1">
    <source>
        <dbReference type="ARBA" id="ARBA00022729"/>
    </source>
</evidence>
<dbReference type="AlphaFoldDB" id="A0A291GDG3"/>
<dbReference type="KEGG" id="ceh:CEW89_14010"/>
<dbReference type="InterPro" id="IPR018660">
    <property type="entry name" value="MliC"/>
</dbReference>
<evidence type="ECO:0000313" key="8">
    <source>
        <dbReference type="EMBL" id="ATG48573.1"/>
    </source>
</evidence>